<reference evidence="1 2" key="1">
    <citation type="submission" date="2017-07" db="EMBL/GenBank/DDBJ databases">
        <title>Flavobacterium cyanobacteriorum sp. nov., isolated from cyanobacterial aggregates in a eutrophic lake.</title>
        <authorList>
            <person name="Cai H."/>
        </authorList>
    </citation>
    <scope>NUCLEOTIDE SEQUENCE [LARGE SCALE GENOMIC DNA]</scope>
    <source>
        <strain evidence="1 2">TH167</strain>
    </source>
</reference>
<protein>
    <submittedName>
        <fullName evidence="1">Uncharacterized protein</fullName>
    </submittedName>
</protein>
<dbReference type="OrthoDB" id="9794546at2"/>
<gene>
    <name evidence="1" type="ORF">CHX27_00590</name>
</gene>
<name>A0A256AB56_9FLAO</name>
<accession>A0A256AB56</accession>
<sequence length="184" mass="21459">MKIILVCIIIYLNFEIIDKGNQGDEVTFCRFQNDDVSSLGIGVAIWNGDLDTPIKIYATNRLNRVSINFKPESEENVDACPLFQKTDYGIFHFIVTGNFKNSLRILYNKDKVGYIKKGENFEFNRWSTFLTKVVTGVRIKKGKQIFTVIKVLNEYIYVCDNKNKKLKIRWRKGEKLLIDIFLLE</sequence>
<keyword evidence="2" id="KW-1185">Reference proteome</keyword>
<dbReference type="Proteomes" id="UP000216035">
    <property type="component" value="Unassembled WGS sequence"/>
</dbReference>
<dbReference type="EMBL" id="NOXX01000053">
    <property type="protein sequence ID" value="OYQ50903.1"/>
    <property type="molecule type" value="Genomic_DNA"/>
</dbReference>
<evidence type="ECO:0000313" key="2">
    <source>
        <dbReference type="Proteomes" id="UP000216035"/>
    </source>
</evidence>
<comment type="caution">
    <text evidence="1">The sequence shown here is derived from an EMBL/GenBank/DDBJ whole genome shotgun (WGS) entry which is preliminary data.</text>
</comment>
<dbReference type="RefSeq" id="WP_094484847.1">
    <property type="nucleotide sequence ID" value="NZ_NOXX01000053.1"/>
</dbReference>
<dbReference type="AlphaFoldDB" id="A0A256AB56"/>
<organism evidence="1 2">
    <name type="scientific">Flavobacterium aurantiibacter</name>
    <dbReference type="NCBI Taxonomy" id="2023067"/>
    <lineage>
        <taxon>Bacteria</taxon>
        <taxon>Pseudomonadati</taxon>
        <taxon>Bacteroidota</taxon>
        <taxon>Flavobacteriia</taxon>
        <taxon>Flavobacteriales</taxon>
        <taxon>Flavobacteriaceae</taxon>
        <taxon>Flavobacterium</taxon>
    </lineage>
</organism>
<evidence type="ECO:0000313" key="1">
    <source>
        <dbReference type="EMBL" id="OYQ50903.1"/>
    </source>
</evidence>
<proteinExistence type="predicted"/>